<keyword evidence="3" id="KW-1185">Reference proteome</keyword>
<name>A0A919JNJ6_9ACTN</name>
<feature type="compositionally biased region" description="Basic residues" evidence="1">
    <location>
        <begin position="1"/>
        <end position="12"/>
    </location>
</feature>
<dbReference type="AlphaFoldDB" id="A0A919JNJ6"/>
<sequence length="123" mass="12970">MTARWTHGRSARHPGAVCGTDDGPGTRVTDEPHLITCPDCPDAAATEAIPDDATTADPHVIDMLREAKAGHSRKIGGVVVDATTANAILTVYDAATPKTQVKIASLPIEVMASFAWRVLRPDS</sequence>
<reference evidence="2" key="1">
    <citation type="submission" date="2021-01" db="EMBL/GenBank/DDBJ databases">
        <title>Whole genome shotgun sequence of Actinoplanes nipponensis NBRC 14063.</title>
        <authorList>
            <person name="Komaki H."/>
            <person name="Tamura T."/>
        </authorList>
    </citation>
    <scope>NUCLEOTIDE SEQUENCE</scope>
    <source>
        <strain evidence="2">NBRC 14063</strain>
    </source>
</reference>
<protein>
    <submittedName>
        <fullName evidence="2">Uncharacterized protein</fullName>
    </submittedName>
</protein>
<gene>
    <name evidence="2" type="ORF">Ani05nite_60460</name>
</gene>
<dbReference type="RefSeq" id="WP_203774020.1">
    <property type="nucleotide sequence ID" value="NZ_BAAAYJ010000087.1"/>
</dbReference>
<feature type="region of interest" description="Disordered" evidence="1">
    <location>
        <begin position="1"/>
        <end position="29"/>
    </location>
</feature>
<evidence type="ECO:0000313" key="2">
    <source>
        <dbReference type="EMBL" id="GIE52512.1"/>
    </source>
</evidence>
<dbReference type="EMBL" id="BOMQ01000070">
    <property type="protein sequence ID" value="GIE52512.1"/>
    <property type="molecule type" value="Genomic_DNA"/>
</dbReference>
<evidence type="ECO:0000256" key="1">
    <source>
        <dbReference type="SAM" id="MobiDB-lite"/>
    </source>
</evidence>
<evidence type="ECO:0000313" key="3">
    <source>
        <dbReference type="Proteomes" id="UP000647172"/>
    </source>
</evidence>
<organism evidence="2 3">
    <name type="scientific">Actinoplanes nipponensis</name>
    <dbReference type="NCBI Taxonomy" id="135950"/>
    <lineage>
        <taxon>Bacteria</taxon>
        <taxon>Bacillati</taxon>
        <taxon>Actinomycetota</taxon>
        <taxon>Actinomycetes</taxon>
        <taxon>Micromonosporales</taxon>
        <taxon>Micromonosporaceae</taxon>
        <taxon>Actinoplanes</taxon>
    </lineage>
</organism>
<dbReference type="Proteomes" id="UP000647172">
    <property type="component" value="Unassembled WGS sequence"/>
</dbReference>
<proteinExistence type="predicted"/>
<accession>A0A919JNJ6</accession>
<comment type="caution">
    <text evidence="2">The sequence shown here is derived from an EMBL/GenBank/DDBJ whole genome shotgun (WGS) entry which is preliminary data.</text>
</comment>